<dbReference type="Proteomes" id="UP000290365">
    <property type="component" value="Chromosome"/>
</dbReference>
<dbReference type="PANTHER" id="PTHR42831:SF1">
    <property type="entry name" value="FE-S PROTEIN MATURATION AUXILIARY FACTOR YITW"/>
    <property type="match status" value="1"/>
</dbReference>
<evidence type="ECO:0000313" key="3">
    <source>
        <dbReference type="Proteomes" id="UP000290365"/>
    </source>
</evidence>
<dbReference type="KEGG" id="kbs:EPA93_47620"/>
<dbReference type="PANTHER" id="PTHR42831">
    <property type="entry name" value="FE-S PROTEIN MATURATION AUXILIARY FACTOR YITW"/>
    <property type="match status" value="1"/>
</dbReference>
<sequence length="106" mass="11774">MNTDEIETARSQIYEALHEVYDPELGVNLVDLGLIYGVDVSEDGFVEITMTLTTPGCPMHESISEGVGVALQDIPGLTSGELRLVWEPPWEPSRMTDEGRRQLGWL</sequence>
<evidence type="ECO:0000313" key="2">
    <source>
        <dbReference type="EMBL" id="QBD83229.1"/>
    </source>
</evidence>
<feature type="domain" description="MIP18 family-like" evidence="1">
    <location>
        <begin position="11"/>
        <end position="80"/>
    </location>
</feature>
<proteinExistence type="predicted"/>
<name>A0A4P6K4Q5_KTERU</name>
<dbReference type="EMBL" id="CP035758">
    <property type="protein sequence ID" value="QBD83229.1"/>
    <property type="molecule type" value="Genomic_DNA"/>
</dbReference>
<dbReference type="InterPro" id="IPR002744">
    <property type="entry name" value="MIP18-like"/>
</dbReference>
<dbReference type="InterPro" id="IPR034904">
    <property type="entry name" value="FSCA_dom_sf"/>
</dbReference>
<dbReference type="SUPFAM" id="SSF117916">
    <property type="entry name" value="Fe-S cluster assembly (FSCA) domain-like"/>
    <property type="match status" value="1"/>
</dbReference>
<dbReference type="OrthoDB" id="9805360at2"/>
<dbReference type="Gene3D" id="3.30.300.130">
    <property type="entry name" value="Fe-S cluster assembly (FSCA)"/>
    <property type="match status" value="1"/>
</dbReference>
<evidence type="ECO:0000259" key="1">
    <source>
        <dbReference type="Pfam" id="PF01883"/>
    </source>
</evidence>
<gene>
    <name evidence="2" type="ORF">EPA93_47620</name>
</gene>
<dbReference type="RefSeq" id="WP_129894295.1">
    <property type="nucleotide sequence ID" value="NZ_CP035758.1"/>
</dbReference>
<protein>
    <submittedName>
        <fullName evidence="2">DUF59 domain-containing protein</fullName>
    </submittedName>
</protein>
<dbReference type="Pfam" id="PF01883">
    <property type="entry name" value="FeS_assembly_P"/>
    <property type="match status" value="1"/>
</dbReference>
<keyword evidence="3" id="KW-1185">Reference proteome</keyword>
<reference evidence="2 3" key="1">
    <citation type="submission" date="2019-01" db="EMBL/GenBank/DDBJ databases">
        <title>Ktedonosporobacter rubrisoli SCAWS-G2.</title>
        <authorList>
            <person name="Huang Y."/>
            <person name="Yan B."/>
        </authorList>
    </citation>
    <scope>NUCLEOTIDE SEQUENCE [LARGE SCALE GENOMIC DNA]</scope>
    <source>
        <strain evidence="2 3">SCAWS-G2</strain>
    </source>
</reference>
<accession>A0A4P6K4Q5</accession>
<dbReference type="AlphaFoldDB" id="A0A4P6K4Q5"/>
<organism evidence="2 3">
    <name type="scientific">Ktedonosporobacter rubrisoli</name>
    <dbReference type="NCBI Taxonomy" id="2509675"/>
    <lineage>
        <taxon>Bacteria</taxon>
        <taxon>Bacillati</taxon>
        <taxon>Chloroflexota</taxon>
        <taxon>Ktedonobacteria</taxon>
        <taxon>Ktedonobacterales</taxon>
        <taxon>Ktedonosporobacteraceae</taxon>
        <taxon>Ktedonosporobacter</taxon>
    </lineage>
</organism>
<dbReference type="InterPro" id="IPR052339">
    <property type="entry name" value="Fe-S_Maturation_MIP18"/>
</dbReference>